<dbReference type="Gene3D" id="2.30.110.10">
    <property type="entry name" value="Electron Transport, Fmn-binding Protein, Chain A"/>
    <property type="match status" value="1"/>
</dbReference>
<dbReference type="KEGG" id="rhoz:GXP67_19335"/>
<accession>A0A6C0GLX6</accession>
<reference evidence="1 2" key="1">
    <citation type="submission" date="2020-01" db="EMBL/GenBank/DDBJ databases">
        <authorList>
            <person name="Kim M.K."/>
        </authorList>
    </citation>
    <scope>NUCLEOTIDE SEQUENCE [LARGE SCALE GENOMIC DNA]</scope>
    <source>
        <strain evidence="1 2">172606-1</strain>
    </source>
</reference>
<sequence length="157" mass="17987">MMHLNDNLISCIESAAASVWLCNTNEQLETDMVRVLGVQVDADRRHLTVYIPESYGADVIRNLSVTDKITFLTAIIFTYESYQVKGTYISHRASTEEEIKYQKAYMDDFAKALQKQGLSREKAYKAYFRQPCIALRMVAEEVYEQTPRKGTGERLAV</sequence>
<name>A0A6C0GLX6_9BACT</name>
<keyword evidence="2" id="KW-1185">Reference proteome</keyword>
<protein>
    <submittedName>
        <fullName evidence="1">Uncharacterized protein</fullName>
    </submittedName>
</protein>
<gene>
    <name evidence="1" type="ORF">GXP67_19335</name>
</gene>
<dbReference type="Proteomes" id="UP000480178">
    <property type="component" value="Chromosome"/>
</dbReference>
<evidence type="ECO:0000313" key="1">
    <source>
        <dbReference type="EMBL" id="QHT68643.1"/>
    </source>
</evidence>
<organism evidence="1 2">
    <name type="scientific">Rhodocytophaga rosea</name>
    <dbReference type="NCBI Taxonomy" id="2704465"/>
    <lineage>
        <taxon>Bacteria</taxon>
        <taxon>Pseudomonadati</taxon>
        <taxon>Bacteroidota</taxon>
        <taxon>Cytophagia</taxon>
        <taxon>Cytophagales</taxon>
        <taxon>Rhodocytophagaceae</taxon>
        <taxon>Rhodocytophaga</taxon>
    </lineage>
</organism>
<dbReference type="AlphaFoldDB" id="A0A6C0GLX6"/>
<proteinExistence type="predicted"/>
<dbReference type="InterPro" id="IPR012349">
    <property type="entry name" value="Split_barrel_FMN-bd"/>
</dbReference>
<evidence type="ECO:0000313" key="2">
    <source>
        <dbReference type="Proteomes" id="UP000480178"/>
    </source>
</evidence>
<dbReference type="RefSeq" id="WP_162444654.1">
    <property type="nucleotide sequence ID" value="NZ_CP048222.1"/>
</dbReference>
<dbReference type="EMBL" id="CP048222">
    <property type="protein sequence ID" value="QHT68643.1"/>
    <property type="molecule type" value="Genomic_DNA"/>
</dbReference>